<comment type="caution">
    <text evidence="6">The sequence shown here is derived from an EMBL/GenBank/DDBJ whole genome shotgun (WGS) entry which is preliminary data.</text>
</comment>
<dbReference type="SUPFAM" id="SSF88723">
    <property type="entry name" value="PIN domain-like"/>
    <property type="match status" value="1"/>
</dbReference>
<evidence type="ECO:0000259" key="4">
    <source>
        <dbReference type="SMART" id="SM00484"/>
    </source>
</evidence>
<dbReference type="PRINTS" id="PR00853">
    <property type="entry name" value="XPGRADSUPER"/>
</dbReference>
<feature type="compositionally biased region" description="Acidic residues" evidence="3">
    <location>
        <begin position="413"/>
        <end position="422"/>
    </location>
</feature>
<dbReference type="EMBL" id="MU853372">
    <property type="protein sequence ID" value="KAK4107562.1"/>
    <property type="molecule type" value="Genomic_DNA"/>
</dbReference>
<dbReference type="CDD" id="cd09870">
    <property type="entry name" value="PIN_YEN1"/>
    <property type="match status" value="1"/>
</dbReference>
<feature type="compositionally biased region" description="Polar residues" evidence="3">
    <location>
        <begin position="657"/>
        <end position="673"/>
    </location>
</feature>
<reference evidence="6" key="1">
    <citation type="journal article" date="2023" name="Mol. Phylogenet. Evol.">
        <title>Genome-scale phylogeny and comparative genomics of the fungal order Sordariales.</title>
        <authorList>
            <person name="Hensen N."/>
            <person name="Bonometti L."/>
            <person name="Westerberg I."/>
            <person name="Brannstrom I.O."/>
            <person name="Guillou S."/>
            <person name="Cros-Aarteil S."/>
            <person name="Calhoun S."/>
            <person name="Haridas S."/>
            <person name="Kuo A."/>
            <person name="Mondo S."/>
            <person name="Pangilinan J."/>
            <person name="Riley R."/>
            <person name="LaButti K."/>
            <person name="Andreopoulos B."/>
            <person name="Lipzen A."/>
            <person name="Chen C."/>
            <person name="Yan M."/>
            <person name="Daum C."/>
            <person name="Ng V."/>
            <person name="Clum A."/>
            <person name="Steindorff A."/>
            <person name="Ohm R.A."/>
            <person name="Martin F."/>
            <person name="Silar P."/>
            <person name="Natvig D.O."/>
            <person name="Lalanne C."/>
            <person name="Gautier V."/>
            <person name="Ament-Velasquez S.L."/>
            <person name="Kruys A."/>
            <person name="Hutchinson M.I."/>
            <person name="Powell A.J."/>
            <person name="Barry K."/>
            <person name="Miller A.N."/>
            <person name="Grigoriev I.V."/>
            <person name="Debuchy R."/>
            <person name="Gladieux P."/>
            <person name="Hiltunen Thoren M."/>
            <person name="Johannesson H."/>
        </authorList>
    </citation>
    <scope>NUCLEOTIDE SEQUENCE</scope>
    <source>
        <strain evidence="6">CBS 508.74</strain>
    </source>
</reference>
<dbReference type="GO" id="GO:0008821">
    <property type="term" value="F:crossover junction DNA endonuclease activity"/>
    <property type="evidence" value="ECO:0007669"/>
    <property type="project" value="InterPro"/>
</dbReference>
<dbReference type="InterPro" id="IPR041177">
    <property type="entry name" value="GEN1_C"/>
</dbReference>
<dbReference type="FunFam" id="3.40.50.1010:FF:000037">
    <property type="entry name" value="Rad2-like endonuclease, putative (AFU_orthologue AFUA_3G13260)"/>
    <property type="match status" value="1"/>
</dbReference>
<dbReference type="GeneID" id="89943067"/>
<dbReference type="InterPro" id="IPR006085">
    <property type="entry name" value="XPG_DNA_repair_N"/>
</dbReference>
<feature type="compositionally biased region" description="Basic and acidic residues" evidence="3">
    <location>
        <begin position="892"/>
        <end position="903"/>
    </location>
</feature>
<evidence type="ECO:0000256" key="2">
    <source>
        <dbReference type="ARBA" id="ARBA00022801"/>
    </source>
</evidence>
<feature type="region of interest" description="Disordered" evidence="3">
    <location>
        <begin position="892"/>
        <end position="934"/>
    </location>
</feature>
<dbReference type="Gene3D" id="3.40.50.1010">
    <property type="entry name" value="5'-nuclease"/>
    <property type="match status" value="2"/>
</dbReference>
<feature type="domain" description="XPG-I" evidence="4">
    <location>
        <begin position="108"/>
        <end position="185"/>
    </location>
</feature>
<dbReference type="InterPro" id="IPR029060">
    <property type="entry name" value="PIN-like_dom_sf"/>
</dbReference>
<feature type="compositionally biased region" description="Polar residues" evidence="3">
    <location>
        <begin position="713"/>
        <end position="723"/>
    </location>
</feature>
<feature type="compositionally biased region" description="Gly residues" evidence="3">
    <location>
        <begin position="910"/>
        <end position="933"/>
    </location>
</feature>
<dbReference type="GO" id="GO:0017108">
    <property type="term" value="F:5'-flap endonuclease activity"/>
    <property type="evidence" value="ECO:0007669"/>
    <property type="project" value="TreeGrafter"/>
</dbReference>
<dbReference type="PANTHER" id="PTHR11081">
    <property type="entry name" value="FLAP ENDONUCLEASE FAMILY MEMBER"/>
    <property type="match status" value="1"/>
</dbReference>
<dbReference type="GO" id="GO:0006281">
    <property type="term" value="P:DNA repair"/>
    <property type="evidence" value="ECO:0007669"/>
    <property type="project" value="UniProtKB-ARBA"/>
</dbReference>
<dbReference type="CDD" id="cd09906">
    <property type="entry name" value="H3TH_YEN1"/>
    <property type="match status" value="1"/>
</dbReference>
<dbReference type="SUPFAM" id="SSF47807">
    <property type="entry name" value="5' to 3' exonuclease, C-terminal subdomain"/>
    <property type="match status" value="1"/>
</dbReference>
<evidence type="ECO:0000256" key="3">
    <source>
        <dbReference type="SAM" id="MobiDB-lite"/>
    </source>
</evidence>
<proteinExistence type="predicted"/>
<dbReference type="SMART" id="SM00485">
    <property type="entry name" value="XPGN"/>
    <property type="match status" value="1"/>
</dbReference>
<evidence type="ECO:0000256" key="1">
    <source>
        <dbReference type="ARBA" id="ARBA00022722"/>
    </source>
</evidence>
<gene>
    <name evidence="6" type="ORF">N656DRAFT_840368</name>
</gene>
<organism evidence="6 7">
    <name type="scientific">Canariomyces notabilis</name>
    <dbReference type="NCBI Taxonomy" id="2074819"/>
    <lineage>
        <taxon>Eukaryota</taxon>
        <taxon>Fungi</taxon>
        <taxon>Dikarya</taxon>
        <taxon>Ascomycota</taxon>
        <taxon>Pezizomycotina</taxon>
        <taxon>Sordariomycetes</taxon>
        <taxon>Sordariomycetidae</taxon>
        <taxon>Sordariales</taxon>
        <taxon>Chaetomiaceae</taxon>
        <taxon>Canariomyces</taxon>
    </lineage>
</organism>
<keyword evidence="2" id="KW-0378">Hydrolase</keyword>
<evidence type="ECO:0000259" key="5">
    <source>
        <dbReference type="SMART" id="SM00485"/>
    </source>
</evidence>
<dbReference type="SMART" id="SM00484">
    <property type="entry name" value="XPGI"/>
    <property type="match status" value="1"/>
</dbReference>
<feature type="region of interest" description="Disordered" evidence="3">
    <location>
        <begin position="395"/>
        <end position="858"/>
    </location>
</feature>
<protein>
    <recommendedName>
        <fullName evidence="8">Flap structure-specific endonuclease</fullName>
    </recommendedName>
</protein>
<evidence type="ECO:0000313" key="7">
    <source>
        <dbReference type="Proteomes" id="UP001302812"/>
    </source>
</evidence>
<sequence length="950" mass="102233">MGIKGIYKEIGPGQRVSLCKLAVDQLERTGRPFRLAIDFSIWQFQAQAAKGGSNPAIRTLFYRLVRLLGLAIQPIFVFDGPNKPAFKRNKRSGRGDGVATAMAKRLIRLFGFAMHDAPGEAEAECALLEREGIVDAVLSEDVDTIMFGCRRTLRNWSAEGKGGSKTPTHVSVYDAASVTAGGLDREGMVLVALMSGGDYLPEGVPGCGVKVACQAAKAGFGRDLCRLKRADMDGLKAWKQRLLHELRTNESGYFRTRHKALDIPDDFPNMEIVRYYTHPVVSRQTTIDRLKAEFPTTAKVDTIGLRDFARETFDWTFRIGAIKLIRVLAPSLLVQCFLERCKTAERHDDLDLQQKEESALVKAISSRRTHFSTDATPELRISFIPADIVKLDLTAEPEEEPQEFGRTGLALNSDDESEEAPDEPGGRPKTGPKKPFDPLQPDSVWVPETLTKLGVPLTVEDWEGNQRTKKQLKEQQAAAKARKPRAKKSDMPAGALDKYVKVVKRVGESAKDTPGSGIDSPLPSSIPVSSQATPKASSKKAEQSPIKPTKSVNPWTLASSQAKEPIVISSSPVAPTSPSRASAGNIASQATPTRQKRSKSLRAEESSSPPLFGLSPSPGKSPSTSRLPTESTGVSGRAATKARPFKRVKSGAEDKIGTTTTSNQPQPRAPTQRSLKDYGRILKNSSALQATAKSTVANSQIPIEISTGDEGSPLTQQPSSQPAALSPVPSRLPTAPPLDRIGILDAEDPFGQLSPPTKTISELPRASQDDTPTSSHRGSMSPERQQRYQTKGNGPDIFSTSTSTSTPTDDADGEDTVGTHQQQAVTTATTRTSTTSSSTSASSNKPANKSNKGTGTTKLYIPRTSLTGVGFFKEVEVTRDEADRFLAAAEDNKTTTDGRDDKFTSTLSLDGGGGGVGGQRRGRGRGGGGGGGKRIWRLSEVEVFDLTGED</sequence>
<dbReference type="InterPro" id="IPR006086">
    <property type="entry name" value="XPG-I_dom"/>
</dbReference>
<keyword evidence="7" id="KW-1185">Reference proteome</keyword>
<dbReference type="InterPro" id="IPR006084">
    <property type="entry name" value="XPG/Rad2"/>
</dbReference>
<dbReference type="PANTHER" id="PTHR11081:SF75">
    <property type="entry name" value="ENDONUCLEASE, PUTATIVE (AFU_ORTHOLOGUE AFUA_3G13260)-RELATED"/>
    <property type="match status" value="1"/>
</dbReference>
<reference evidence="6" key="2">
    <citation type="submission" date="2023-05" db="EMBL/GenBank/DDBJ databases">
        <authorList>
            <consortium name="Lawrence Berkeley National Laboratory"/>
            <person name="Steindorff A."/>
            <person name="Hensen N."/>
            <person name="Bonometti L."/>
            <person name="Westerberg I."/>
            <person name="Brannstrom I.O."/>
            <person name="Guillou S."/>
            <person name="Cros-Aarteil S."/>
            <person name="Calhoun S."/>
            <person name="Haridas S."/>
            <person name="Kuo A."/>
            <person name="Mondo S."/>
            <person name="Pangilinan J."/>
            <person name="Riley R."/>
            <person name="Labutti K."/>
            <person name="Andreopoulos B."/>
            <person name="Lipzen A."/>
            <person name="Chen C."/>
            <person name="Yanf M."/>
            <person name="Daum C."/>
            <person name="Ng V."/>
            <person name="Clum A."/>
            <person name="Ohm R."/>
            <person name="Martin F."/>
            <person name="Silar P."/>
            <person name="Natvig D."/>
            <person name="Lalanne C."/>
            <person name="Gautier V."/>
            <person name="Ament-Velasquez S.L."/>
            <person name="Kruys A."/>
            <person name="Hutchinson M.I."/>
            <person name="Powell A.J."/>
            <person name="Barry K."/>
            <person name="Miller A.N."/>
            <person name="Grigoriev I.V."/>
            <person name="Debuchy R."/>
            <person name="Gladieux P."/>
            <person name="Thoren M.H."/>
            <person name="Johannesson H."/>
        </authorList>
    </citation>
    <scope>NUCLEOTIDE SEQUENCE</scope>
    <source>
        <strain evidence="6">CBS 508.74</strain>
    </source>
</reference>
<feature type="compositionally biased region" description="Low complexity" evidence="3">
    <location>
        <begin position="826"/>
        <end position="852"/>
    </location>
</feature>
<name>A0AAN6T8A6_9PEZI</name>
<feature type="compositionally biased region" description="Polar residues" evidence="3">
    <location>
        <begin position="550"/>
        <end position="593"/>
    </location>
</feature>
<dbReference type="Proteomes" id="UP001302812">
    <property type="component" value="Unassembled WGS sequence"/>
</dbReference>
<feature type="compositionally biased region" description="Polar residues" evidence="3">
    <location>
        <begin position="522"/>
        <end position="536"/>
    </location>
</feature>
<dbReference type="RefSeq" id="XP_064665132.1">
    <property type="nucleotide sequence ID" value="XM_064818941.1"/>
</dbReference>
<feature type="compositionally biased region" description="Polar residues" evidence="3">
    <location>
        <begin position="683"/>
        <end position="701"/>
    </location>
</feature>
<keyword evidence="1" id="KW-0540">Nuclease</keyword>
<accession>A0AAN6T8A6</accession>
<dbReference type="InterPro" id="IPR037316">
    <property type="entry name" value="Yen1_H3TH"/>
</dbReference>
<feature type="compositionally biased region" description="Low complexity" evidence="3">
    <location>
        <begin position="606"/>
        <end position="625"/>
    </location>
</feature>
<dbReference type="Pfam" id="PF00867">
    <property type="entry name" value="XPG_I"/>
    <property type="match status" value="1"/>
</dbReference>
<feature type="domain" description="XPG N-terminal" evidence="5">
    <location>
        <begin position="1"/>
        <end position="101"/>
    </location>
</feature>
<dbReference type="Pfam" id="PF00752">
    <property type="entry name" value="XPG_N"/>
    <property type="match status" value="1"/>
</dbReference>
<dbReference type="FunFam" id="3.40.50.1010:FF:000051">
    <property type="entry name" value="Rad2-like endonuclease, putative (AFU_orthologue AFUA_3G13260)"/>
    <property type="match status" value="1"/>
</dbReference>
<evidence type="ECO:0008006" key="8">
    <source>
        <dbReference type="Google" id="ProtNLM"/>
    </source>
</evidence>
<feature type="compositionally biased region" description="Polar residues" evidence="3">
    <location>
        <begin position="769"/>
        <end position="778"/>
    </location>
</feature>
<dbReference type="InterPro" id="IPR036279">
    <property type="entry name" value="5-3_exonuclease_C_sf"/>
</dbReference>
<evidence type="ECO:0000313" key="6">
    <source>
        <dbReference type="EMBL" id="KAK4107562.1"/>
    </source>
</evidence>
<dbReference type="Gene3D" id="1.10.150.20">
    <property type="entry name" value="5' to 3' exonuclease, C-terminal subdomain"/>
    <property type="match status" value="1"/>
</dbReference>
<dbReference type="Pfam" id="PF18380">
    <property type="entry name" value="GEN1_C"/>
    <property type="match status" value="1"/>
</dbReference>
<dbReference type="AlphaFoldDB" id="A0AAN6T8A6"/>